<dbReference type="InterPro" id="IPR050204">
    <property type="entry name" value="AraC_XylS_family_regulators"/>
</dbReference>
<dbReference type="Pfam" id="PF12833">
    <property type="entry name" value="HTH_18"/>
    <property type="match status" value="1"/>
</dbReference>
<dbReference type="PANTHER" id="PTHR46796">
    <property type="entry name" value="HTH-TYPE TRANSCRIPTIONAL ACTIVATOR RHAS-RELATED"/>
    <property type="match status" value="1"/>
</dbReference>
<dbReference type="InterPro" id="IPR009057">
    <property type="entry name" value="Homeodomain-like_sf"/>
</dbReference>
<dbReference type="GO" id="GO:0043565">
    <property type="term" value="F:sequence-specific DNA binding"/>
    <property type="evidence" value="ECO:0007669"/>
    <property type="project" value="InterPro"/>
</dbReference>
<dbReference type="EMBL" id="JACCCY010000001">
    <property type="protein sequence ID" value="NYI48814.1"/>
    <property type="molecule type" value="Genomic_DNA"/>
</dbReference>
<keyword evidence="1" id="KW-0805">Transcription regulation</keyword>
<dbReference type="GO" id="GO:0003700">
    <property type="term" value="F:DNA-binding transcription factor activity"/>
    <property type="evidence" value="ECO:0007669"/>
    <property type="project" value="InterPro"/>
</dbReference>
<dbReference type="AlphaFoldDB" id="A0A8E1ZUS4"/>
<dbReference type="Proteomes" id="UP000574332">
    <property type="component" value="Unassembled WGS sequence"/>
</dbReference>
<dbReference type="PANTHER" id="PTHR46796:SF13">
    <property type="entry name" value="HTH-TYPE TRANSCRIPTIONAL ACTIVATOR RHAS"/>
    <property type="match status" value="1"/>
</dbReference>
<keyword evidence="3" id="KW-0804">Transcription</keyword>
<name>A0A8E1ZUS4_9PORP</name>
<dbReference type="SUPFAM" id="SSF46689">
    <property type="entry name" value="Homeodomain-like"/>
    <property type="match status" value="1"/>
</dbReference>
<feature type="domain" description="HTH araC/xylS-type" evidence="4">
    <location>
        <begin position="185"/>
        <end position="282"/>
    </location>
</feature>
<evidence type="ECO:0000256" key="1">
    <source>
        <dbReference type="ARBA" id="ARBA00023015"/>
    </source>
</evidence>
<proteinExistence type="predicted"/>
<dbReference type="SMART" id="SM00342">
    <property type="entry name" value="HTH_ARAC"/>
    <property type="match status" value="1"/>
</dbReference>
<keyword evidence="6" id="KW-1185">Reference proteome</keyword>
<dbReference type="PROSITE" id="PS01124">
    <property type="entry name" value="HTH_ARAC_FAMILY_2"/>
    <property type="match status" value="1"/>
</dbReference>
<dbReference type="Gene3D" id="1.10.10.60">
    <property type="entry name" value="Homeodomain-like"/>
    <property type="match status" value="1"/>
</dbReference>
<reference evidence="5 6" key="1">
    <citation type="submission" date="2020-07" db="EMBL/GenBank/DDBJ databases">
        <title>Genomic Encyclopedia of Type Strains, Phase IV (KMG-IV): sequencing the most valuable type-strain genomes for metagenomic binning, comparative biology and taxonomic classification.</title>
        <authorList>
            <person name="Goeker M."/>
        </authorList>
    </citation>
    <scope>NUCLEOTIDE SEQUENCE [LARGE SCALE GENOMIC DNA]</scope>
    <source>
        <strain evidence="5 6">DSM 23697</strain>
    </source>
</reference>
<keyword evidence="2 5" id="KW-0238">DNA-binding</keyword>
<dbReference type="InterPro" id="IPR018060">
    <property type="entry name" value="HTH_AraC"/>
</dbReference>
<evidence type="ECO:0000313" key="6">
    <source>
        <dbReference type="Proteomes" id="UP000574332"/>
    </source>
</evidence>
<organism evidence="5 6">
    <name type="scientific">Macellibacteroides fermentans</name>
    <dbReference type="NCBI Taxonomy" id="879969"/>
    <lineage>
        <taxon>Bacteria</taxon>
        <taxon>Pseudomonadati</taxon>
        <taxon>Bacteroidota</taxon>
        <taxon>Bacteroidia</taxon>
        <taxon>Bacteroidales</taxon>
        <taxon>Porphyromonadaceae</taxon>
        <taxon>Macellibacteroides</taxon>
    </lineage>
</organism>
<protein>
    <submittedName>
        <fullName evidence="5">AraC-like DNA-binding protein</fullName>
    </submittedName>
</protein>
<evidence type="ECO:0000313" key="5">
    <source>
        <dbReference type="EMBL" id="NYI48814.1"/>
    </source>
</evidence>
<evidence type="ECO:0000256" key="3">
    <source>
        <dbReference type="ARBA" id="ARBA00023163"/>
    </source>
</evidence>
<gene>
    <name evidence="5" type="ORF">F5613_000859</name>
</gene>
<evidence type="ECO:0000256" key="2">
    <source>
        <dbReference type="ARBA" id="ARBA00023125"/>
    </source>
</evidence>
<accession>A0A8E1ZUS4</accession>
<sequence length="300" mass="35299">MHIFVPIMPINFLKEIIQQERISSNGEYWIRKSPSEVCIDYIEGFYLFYDIDNKTDHWIFNDGSPSIMLFPDRNNKARINIDGKENIVKSGWIDAGVMKKVYVRYLEDLDYILIIRFKPEYFHKLFNLQPSFFKCRNIATFTEINFDRELLNQVFATDSIDNKITVVELYIKSLITTKDRIGLLNSAVELINQTKGQISVANVIKEIGASYKWLERNFSKYMGLTPKEYIQLQRFISAYLNLHAEPDDLLNVAIANGYYDYNHFLKEFKDFTGKTPVEYISRKEVPFTENFNQKSIFTTL</sequence>
<evidence type="ECO:0000259" key="4">
    <source>
        <dbReference type="PROSITE" id="PS01124"/>
    </source>
</evidence>
<comment type="caution">
    <text evidence="5">The sequence shown here is derived from an EMBL/GenBank/DDBJ whole genome shotgun (WGS) entry which is preliminary data.</text>
</comment>